<comment type="caution">
    <text evidence="6">Lacks conserved residue(s) required for the propagation of feature annotation.</text>
</comment>
<evidence type="ECO:0000256" key="1">
    <source>
        <dbReference type="ARBA" id="ARBA00004141"/>
    </source>
</evidence>
<reference evidence="8 9" key="2">
    <citation type="submission" date="2018-11" db="EMBL/GenBank/DDBJ databases">
        <authorList>
            <consortium name="Pathogen Informatics"/>
        </authorList>
    </citation>
    <scope>NUCLEOTIDE SEQUENCE [LARGE SCALE GENOMIC DNA]</scope>
</reference>
<evidence type="ECO:0000256" key="3">
    <source>
        <dbReference type="ARBA" id="ARBA00022692"/>
    </source>
</evidence>
<dbReference type="OrthoDB" id="411251at2759"/>
<dbReference type="Pfam" id="PF04893">
    <property type="entry name" value="Yip1"/>
    <property type="match status" value="1"/>
</dbReference>
<keyword evidence="9" id="KW-1185">Reference proteome</keyword>
<keyword evidence="5 6" id="KW-0472">Membrane</keyword>
<reference evidence="10" key="1">
    <citation type="submission" date="2017-02" db="UniProtKB">
        <authorList>
            <consortium name="WormBaseParasite"/>
        </authorList>
    </citation>
    <scope>IDENTIFICATION</scope>
</reference>
<proteinExistence type="inferred from homology"/>
<dbReference type="InterPro" id="IPR006977">
    <property type="entry name" value="Yip1_dom"/>
</dbReference>
<dbReference type="InterPro" id="IPR036259">
    <property type="entry name" value="MFS_trans_sf"/>
</dbReference>
<dbReference type="WBParaSite" id="TCLT_0000087601-mRNA-1">
    <property type="protein sequence ID" value="TCLT_0000087601-mRNA-1"/>
    <property type="gene ID" value="TCLT_0000087601"/>
</dbReference>
<protein>
    <recommendedName>
        <fullName evidence="6">Protein YIPF</fullName>
    </recommendedName>
</protein>
<sequence>MAQSFGDAAIDIELVNQESGEIAGSTSKSNRPAVEPNLNSEFDTLDEPVWDTVRRDLVAISAKFAQVLVPKSNRQLLRDWDLWGPLFICVCISLMLQGGRSGKGPHFTEVFILTFFGSCVVTLNSKLLGGKISFFQTLCVLGYCLLPPGLAAIVCKFIEASVEPTTFFFALRLLITGAGFMWATYASMAFLSNSQPEKRKVLAIYPIFLFYFVVSWMIISHSSF</sequence>
<dbReference type="Proteomes" id="UP000276776">
    <property type="component" value="Unassembled WGS sequence"/>
</dbReference>
<dbReference type="AlphaFoldDB" id="A0A0N5CL96"/>
<dbReference type="OMA" id="IKFYHVL"/>
<dbReference type="GO" id="GO:0005802">
    <property type="term" value="C:trans-Golgi network"/>
    <property type="evidence" value="ECO:0007669"/>
    <property type="project" value="TreeGrafter"/>
</dbReference>
<dbReference type="GO" id="GO:0000139">
    <property type="term" value="C:Golgi membrane"/>
    <property type="evidence" value="ECO:0007669"/>
    <property type="project" value="UniProtKB-SubCell"/>
</dbReference>
<comment type="similarity">
    <text evidence="2 6">Belongs to the YIP1 family.</text>
</comment>
<name>A0A0N5CL96_THECL</name>
<evidence type="ECO:0000256" key="2">
    <source>
        <dbReference type="ARBA" id="ARBA00010596"/>
    </source>
</evidence>
<keyword evidence="3 6" id="KW-0812">Transmembrane</keyword>
<dbReference type="STRING" id="103827.A0A0N5CL96"/>
<evidence type="ECO:0000256" key="5">
    <source>
        <dbReference type="ARBA" id="ARBA00023136"/>
    </source>
</evidence>
<comment type="subcellular location">
    <subcellularLocation>
        <location evidence="6">Golgi apparatus membrane</location>
        <topology evidence="6">Multi-pass membrane protein</topology>
    </subcellularLocation>
    <subcellularLocation>
        <location evidence="1">Membrane</location>
        <topology evidence="1">Multi-pass membrane protein</topology>
    </subcellularLocation>
</comment>
<dbReference type="SUPFAM" id="SSF103473">
    <property type="entry name" value="MFS general substrate transporter"/>
    <property type="match status" value="1"/>
</dbReference>
<evidence type="ECO:0000313" key="8">
    <source>
        <dbReference type="EMBL" id="VDM96031.1"/>
    </source>
</evidence>
<organism evidence="10">
    <name type="scientific">Thelazia callipaeda</name>
    <name type="common">Oriental eyeworm</name>
    <name type="synonym">Parasitic nematode</name>
    <dbReference type="NCBI Taxonomy" id="103827"/>
    <lineage>
        <taxon>Eukaryota</taxon>
        <taxon>Metazoa</taxon>
        <taxon>Ecdysozoa</taxon>
        <taxon>Nematoda</taxon>
        <taxon>Chromadorea</taxon>
        <taxon>Rhabditida</taxon>
        <taxon>Spirurina</taxon>
        <taxon>Spiruromorpha</taxon>
        <taxon>Thelazioidea</taxon>
        <taxon>Thelaziidae</taxon>
        <taxon>Thelazia</taxon>
    </lineage>
</organism>
<feature type="transmembrane region" description="Helical" evidence="6">
    <location>
        <begin position="202"/>
        <end position="219"/>
    </location>
</feature>
<accession>A0A0N5CL96</accession>
<evidence type="ECO:0000259" key="7">
    <source>
        <dbReference type="Pfam" id="PF04893"/>
    </source>
</evidence>
<dbReference type="PANTHER" id="PTHR21236">
    <property type="entry name" value="GOLGI MEMBRANE PROTEIN YIP1"/>
    <property type="match status" value="1"/>
</dbReference>
<feature type="transmembrane region" description="Helical" evidence="6">
    <location>
        <begin position="82"/>
        <end position="98"/>
    </location>
</feature>
<evidence type="ECO:0000256" key="6">
    <source>
        <dbReference type="RuleBase" id="RU361264"/>
    </source>
</evidence>
<feature type="transmembrane region" description="Helical" evidence="6">
    <location>
        <begin position="167"/>
        <end position="190"/>
    </location>
</feature>
<dbReference type="EMBL" id="UYYF01000082">
    <property type="protein sequence ID" value="VDM96031.1"/>
    <property type="molecule type" value="Genomic_DNA"/>
</dbReference>
<dbReference type="InterPro" id="IPR045231">
    <property type="entry name" value="Yip1/4-like"/>
</dbReference>
<feature type="domain" description="Yip1" evidence="7">
    <location>
        <begin position="72"/>
        <end position="217"/>
    </location>
</feature>
<evidence type="ECO:0000313" key="10">
    <source>
        <dbReference type="WBParaSite" id="TCLT_0000087601-mRNA-1"/>
    </source>
</evidence>
<gene>
    <name evidence="8" type="ORF">TCLT_LOCUS877</name>
</gene>
<evidence type="ECO:0000256" key="4">
    <source>
        <dbReference type="ARBA" id="ARBA00022989"/>
    </source>
</evidence>
<keyword evidence="4 6" id="KW-1133">Transmembrane helix</keyword>
<dbReference type="GO" id="GO:0006888">
    <property type="term" value="P:endoplasmic reticulum to Golgi vesicle-mediated transport"/>
    <property type="evidence" value="ECO:0007669"/>
    <property type="project" value="InterPro"/>
</dbReference>
<dbReference type="PANTHER" id="PTHR21236:SF1">
    <property type="entry name" value="PROTEIN YIPF6"/>
    <property type="match status" value="1"/>
</dbReference>
<feature type="transmembrane region" description="Helical" evidence="6">
    <location>
        <begin position="134"/>
        <end position="155"/>
    </location>
</feature>
<evidence type="ECO:0000313" key="9">
    <source>
        <dbReference type="Proteomes" id="UP000276776"/>
    </source>
</evidence>